<name>A0ABU4T369_9PSEU</name>
<gene>
    <name evidence="1" type="ORF">SK803_20555</name>
</gene>
<evidence type="ECO:0000313" key="1">
    <source>
        <dbReference type="EMBL" id="MDX8032613.1"/>
    </source>
</evidence>
<sequence length="250" mass="27381">MLDLSSLSDLPVTTGTAPWPGHEYAKGWGVFGLPFDSGHVLALRVFPQSDFGPYRTVWHRDPDGNWTIYVDGPRIDTACPRYYGAACTHTGRAHIDVTWTGKTSARITMDSPALDWTLTAHSTRLLDVINVLSSAMPLATWRPRPLVRARELMAQALGMGHLKMAGVMPSGHNGKLMPERMYFVDDSHATFAGTDLGTPVRLKDNPMIGGVPLPARGVLAVGQATWEILDSEEHDRTLREVSGPTSPEVR</sequence>
<dbReference type="EMBL" id="JAXAVW010000016">
    <property type="protein sequence ID" value="MDX8032613.1"/>
    <property type="molecule type" value="Genomic_DNA"/>
</dbReference>
<dbReference type="Proteomes" id="UP001285521">
    <property type="component" value="Unassembled WGS sequence"/>
</dbReference>
<proteinExistence type="predicted"/>
<comment type="caution">
    <text evidence="1">The sequence shown here is derived from an EMBL/GenBank/DDBJ whole genome shotgun (WGS) entry which is preliminary data.</text>
</comment>
<keyword evidence="2" id="KW-1185">Reference proteome</keyword>
<organism evidence="1 2">
    <name type="scientific">Lentzea miocenica</name>
    <dbReference type="NCBI Taxonomy" id="3095431"/>
    <lineage>
        <taxon>Bacteria</taxon>
        <taxon>Bacillati</taxon>
        <taxon>Actinomycetota</taxon>
        <taxon>Actinomycetes</taxon>
        <taxon>Pseudonocardiales</taxon>
        <taxon>Pseudonocardiaceae</taxon>
        <taxon>Lentzea</taxon>
    </lineage>
</organism>
<reference evidence="1 2" key="2">
    <citation type="submission" date="2023-11" db="EMBL/GenBank/DDBJ databases">
        <authorList>
            <person name="Lara A.C."/>
            <person name="Chronakova A."/>
        </authorList>
    </citation>
    <scope>NUCLEOTIDE SEQUENCE [LARGE SCALE GENOMIC DNA]</scope>
    <source>
        <strain evidence="1 2">BCCO 10_0856</strain>
    </source>
</reference>
<evidence type="ECO:0000313" key="2">
    <source>
        <dbReference type="Proteomes" id="UP001285521"/>
    </source>
</evidence>
<dbReference type="RefSeq" id="WP_319967651.1">
    <property type="nucleotide sequence ID" value="NZ_JAXAVW010000016.1"/>
</dbReference>
<protein>
    <submittedName>
        <fullName evidence="1">Uncharacterized protein</fullName>
    </submittedName>
</protein>
<accession>A0ABU4T369</accession>
<reference evidence="1 2" key="1">
    <citation type="submission" date="2023-11" db="EMBL/GenBank/DDBJ databases">
        <title>Lentzea sokolovensis, sp. nov., Lentzea kristufkii, sp. nov., and Lentzea miocenensis, sp. nov., rare actinobacteria from Sokolov Coal Basin, Miocene lacustrine sediment, Czech Republic.</title>
        <authorList>
            <person name="Lara A."/>
            <person name="Kotroba L."/>
            <person name="Nouioui I."/>
            <person name="Neumann-Schaal M."/>
            <person name="Mast Y."/>
            <person name="Chronakova A."/>
        </authorList>
    </citation>
    <scope>NUCLEOTIDE SEQUENCE [LARGE SCALE GENOMIC DNA]</scope>
    <source>
        <strain evidence="1 2">BCCO 10_0856</strain>
    </source>
</reference>